<keyword evidence="1" id="KW-0175">Coiled coil</keyword>
<protein>
    <submittedName>
        <fullName evidence="2">Uncharacterized protein</fullName>
    </submittedName>
</protein>
<name>V9SEN4_9VIRU</name>
<reference evidence="2 3" key="1">
    <citation type="journal article" date="2014" name="Arch. Virol.">
        <title>Complete genome sequence of Tunisvirus, a new member of the proposed family Marseilleviridae.</title>
        <authorList>
            <person name="Aherfi S."/>
            <person name="Boughalmi M."/>
            <person name="Pagnier I."/>
            <person name="Fournous G."/>
            <person name="La Scola B."/>
            <person name="Raoult D."/>
            <person name="Colson P."/>
        </authorList>
    </citation>
    <scope>NUCLEOTIDE SEQUENCE [LARGE SCALE GENOMIC DNA]</scope>
    <source>
        <strain evidence="2 3">U484</strain>
    </source>
</reference>
<organism evidence="2 3">
    <name type="scientific">Tunisvirus fontaine2</name>
    <dbReference type="NCBI Taxonomy" id="1421067"/>
    <lineage>
        <taxon>Viruses</taxon>
        <taxon>Varidnaviria</taxon>
        <taxon>Bamfordvirae</taxon>
        <taxon>Nucleocytoviricota</taxon>
        <taxon>Megaviricetes</taxon>
        <taxon>Pimascovirales</taxon>
        <taxon>Pimascovirales incertae sedis</taxon>
        <taxon>Marseilleviridae</taxon>
        <taxon>Losannavirus</taxon>
        <taxon>Losannavirus tunisense</taxon>
    </lineage>
</organism>
<gene>
    <name evidence="2" type="ORF">TNS_ORF472</name>
</gene>
<dbReference type="Proteomes" id="UP000232615">
    <property type="component" value="Segment"/>
</dbReference>
<sequence>MEHNSILLPRVLEILEEEYFLLEKDLTVVTYRDRKAILTGFWVEVFFKNEGSMICTWLENPGSTPVIYDRDYAGLDKPEYQEDMIRYIFAECSYLQKRLARKHKKALKKIEKLRKEVERLRQKKREIKYTPGGKGFAKAEKHFSSLTE</sequence>
<evidence type="ECO:0000313" key="3">
    <source>
        <dbReference type="Proteomes" id="UP000232615"/>
    </source>
</evidence>
<accession>V9SEN4</accession>
<keyword evidence="3" id="KW-1185">Reference proteome</keyword>
<evidence type="ECO:0000313" key="2">
    <source>
        <dbReference type="EMBL" id="AHC55190.1"/>
    </source>
</evidence>
<dbReference type="EMBL" id="KF483846">
    <property type="protein sequence ID" value="AHC55190.1"/>
    <property type="molecule type" value="Genomic_DNA"/>
</dbReference>
<feature type="coiled-coil region" evidence="1">
    <location>
        <begin position="96"/>
        <end position="130"/>
    </location>
</feature>
<proteinExistence type="predicted"/>
<evidence type="ECO:0000256" key="1">
    <source>
        <dbReference type="SAM" id="Coils"/>
    </source>
</evidence>